<comment type="caution">
    <text evidence="1">The sequence shown here is derived from an EMBL/GenBank/DDBJ whole genome shotgun (WGS) entry which is preliminary data.</text>
</comment>
<dbReference type="EMBL" id="JBHTIS010003007">
    <property type="protein sequence ID" value="MFD1050666.1"/>
    <property type="molecule type" value="Genomic_DNA"/>
</dbReference>
<proteinExistence type="predicted"/>
<name>A0ABW3MJU1_9PSEU</name>
<feature type="non-terminal residue" evidence="1">
    <location>
        <position position="177"/>
    </location>
</feature>
<dbReference type="Pfam" id="PF13574">
    <property type="entry name" value="Reprolysin_2"/>
    <property type="match status" value="1"/>
</dbReference>
<protein>
    <submittedName>
        <fullName evidence="1">M12 family metallo-peptidase</fullName>
    </submittedName>
</protein>
<accession>A0ABW3MJU1</accession>
<keyword evidence="2" id="KW-1185">Reference proteome</keyword>
<reference evidence="2" key="1">
    <citation type="journal article" date="2019" name="Int. J. Syst. Evol. Microbiol.">
        <title>The Global Catalogue of Microorganisms (GCM) 10K type strain sequencing project: providing services to taxonomists for standard genome sequencing and annotation.</title>
        <authorList>
            <consortium name="The Broad Institute Genomics Platform"/>
            <consortium name="The Broad Institute Genome Sequencing Center for Infectious Disease"/>
            <person name="Wu L."/>
            <person name="Ma J."/>
        </authorList>
    </citation>
    <scope>NUCLEOTIDE SEQUENCE [LARGE SCALE GENOMIC DNA]</scope>
    <source>
        <strain evidence="2">JCM 31486</strain>
    </source>
</reference>
<sequence>MLAGQEVRADLTPMGFHASVRSQRGQWYVDPYYHLDQSLYASYYGHDLRSPGPLQETNLLEKTKETIPFTGTGPVVKLRTYRLALVTDPTYATYFGAANVTAAKVTLMNRVDQVYEDETAIRLVLIDDTDKLNLNTPALATQPNGPCGAASCYLPDELTGCNDGSLLATGIVLSQLV</sequence>
<organism evidence="1 2">
    <name type="scientific">Kibdelosporangium lantanae</name>
    <dbReference type="NCBI Taxonomy" id="1497396"/>
    <lineage>
        <taxon>Bacteria</taxon>
        <taxon>Bacillati</taxon>
        <taxon>Actinomycetota</taxon>
        <taxon>Actinomycetes</taxon>
        <taxon>Pseudonocardiales</taxon>
        <taxon>Pseudonocardiaceae</taxon>
        <taxon>Kibdelosporangium</taxon>
    </lineage>
</organism>
<dbReference type="Proteomes" id="UP001597045">
    <property type="component" value="Unassembled WGS sequence"/>
</dbReference>
<evidence type="ECO:0000313" key="2">
    <source>
        <dbReference type="Proteomes" id="UP001597045"/>
    </source>
</evidence>
<evidence type="ECO:0000313" key="1">
    <source>
        <dbReference type="EMBL" id="MFD1050666.1"/>
    </source>
</evidence>
<gene>
    <name evidence="1" type="ORF">ACFQ1S_36645</name>
</gene>